<comment type="caution">
    <text evidence="2">The sequence shown here is derived from an EMBL/GenBank/DDBJ whole genome shotgun (WGS) entry which is preliminary data.</text>
</comment>
<dbReference type="Proteomes" id="UP001055057">
    <property type="component" value="Unassembled WGS sequence"/>
</dbReference>
<proteinExistence type="predicted"/>
<feature type="region of interest" description="Disordered" evidence="1">
    <location>
        <begin position="1"/>
        <end position="256"/>
    </location>
</feature>
<evidence type="ECO:0000256" key="1">
    <source>
        <dbReference type="SAM" id="MobiDB-lite"/>
    </source>
</evidence>
<feature type="compositionally biased region" description="Basic and acidic residues" evidence="1">
    <location>
        <begin position="205"/>
        <end position="227"/>
    </location>
</feature>
<gene>
    <name evidence="2" type="ORF">MPOCJGCO_1727</name>
</gene>
<feature type="compositionally biased region" description="Basic and acidic residues" evidence="1">
    <location>
        <begin position="60"/>
        <end position="74"/>
    </location>
</feature>
<feature type="compositionally biased region" description="Basic and acidic residues" evidence="1">
    <location>
        <begin position="98"/>
        <end position="113"/>
    </location>
</feature>
<name>A0ABQ4U1A7_9HYPH</name>
<feature type="compositionally biased region" description="Basic and acidic residues" evidence="1">
    <location>
        <begin position="174"/>
        <end position="187"/>
    </location>
</feature>
<evidence type="ECO:0000313" key="3">
    <source>
        <dbReference type="Proteomes" id="UP001055057"/>
    </source>
</evidence>
<sequence>MGAPPVDGAGRQPRLLLRHRRADPGAAAGAHHLLAARRPDLGRLRPDPAAGAPRGRGPGLRRDLRLRLCPRLERAGTGGRQRPRRCALHRAGPAAHADSGRPDRADVPGRRPLGDAARTRTVALAPLPPRPPGRGGGLARPRAAGRRSGKTRRLGRAECRRLRRPCPRPSPWRARHDRDRPRHDPRPRPFARAGLRPDGPGPPAARDRRADLLRADRGGRIDRERARLAAPGRVQDLPAAPAAPAGGHRPRHPGGF</sequence>
<reference evidence="2" key="2">
    <citation type="submission" date="2021-08" db="EMBL/GenBank/DDBJ databases">
        <authorList>
            <person name="Tani A."/>
            <person name="Ola A."/>
            <person name="Ogura Y."/>
            <person name="Katsura K."/>
            <person name="Hayashi T."/>
        </authorList>
    </citation>
    <scope>NUCLEOTIDE SEQUENCE</scope>
    <source>
        <strain evidence="2">DSM 23632</strain>
    </source>
</reference>
<feature type="compositionally biased region" description="Basic and acidic residues" evidence="1">
    <location>
        <begin position="37"/>
        <end position="46"/>
    </location>
</feature>
<reference evidence="2" key="1">
    <citation type="journal article" date="2021" name="Front. Microbiol.">
        <title>Comprehensive Comparative Genomics and Phenotyping of Methylobacterium Species.</title>
        <authorList>
            <person name="Alessa O."/>
            <person name="Ogura Y."/>
            <person name="Fujitani Y."/>
            <person name="Takami H."/>
            <person name="Hayashi T."/>
            <person name="Sahin N."/>
            <person name="Tani A."/>
        </authorList>
    </citation>
    <scope>NUCLEOTIDE SEQUENCE</scope>
    <source>
        <strain evidence="2">DSM 23632</strain>
    </source>
</reference>
<feature type="compositionally biased region" description="Low complexity" evidence="1">
    <location>
        <begin position="24"/>
        <end position="33"/>
    </location>
</feature>
<keyword evidence="3" id="KW-1185">Reference proteome</keyword>
<protein>
    <submittedName>
        <fullName evidence="2">Uncharacterized protein</fullName>
    </submittedName>
</protein>
<dbReference type="EMBL" id="BPRB01000087">
    <property type="protein sequence ID" value="GJE59630.1"/>
    <property type="molecule type" value="Genomic_DNA"/>
</dbReference>
<evidence type="ECO:0000313" key="2">
    <source>
        <dbReference type="EMBL" id="GJE59630.1"/>
    </source>
</evidence>
<accession>A0ABQ4U1A7</accession>
<feature type="compositionally biased region" description="Basic residues" evidence="1">
    <location>
        <begin position="143"/>
        <end position="154"/>
    </location>
</feature>
<feature type="compositionally biased region" description="Low complexity" evidence="1">
    <location>
        <begin position="238"/>
        <end position="247"/>
    </location>
</feature>
<organism evidence="2 3">
    <name type="scientific">Methylobacterium trifolii</name>
    <dbReference type="NCBI Taxonomy" id="1003092"/>
    <lineage>
        <taxon>Bacteria</taxon>
        <taxon>Pseudomonadati</taxon>
        <taxon>Pseudomonadota</taxon>
        <taxon>Alphaproteobacteria</taxon>
        <taxon>Hyphomicrobiales</taxon>
        <taxon>Methylobacteriaceae</taxon>
        <taxon>Methylobacterium</taxon>
    </lineage>
</organism>